<keyword evidence="5 8" id="KW-0408">Iron</keyword>
<dbReference type="Pfam" id="PF03063">
    <property type="entry name" value="Prismane"/>
    <property type="match status" value="1"/>
</dbReference>
<feature type="binding site" evidence="8">
    <location>
        <position position="264"/>
    </location>
    <ligand>
        <name>hybrid [4Fe-2O-2S] cluster</name>
        <dbReference type="ChEBI" id="CHEBI:60519"/>
    </ligand>
</feature>
<dbReference type="PIRSF" id="PIRSF000076">
    <property type="entry name" value="HCP"/>
    <property type="match status" value="1"/>
</dbReference>
<accession>A0A846QQP5</accession>
<protein>
    <recommendedName>
        <fullName evidence="8">Hydroxylamine reductase</fullName>
        <ecNumber evidence="8">1.7.99.1</ecNumber>
    </recommendedName>
    <alternativeName>
        <fullName evidence="8">Hybrid-cluster protein</fullName>
        <shortName evidence="8">HCP</shortName>
    </alternativeName>
    <alternativeName>
        <fullName evidence="8">Prismane protein</fullName>
    </alternativeName>
</protein>
<dbReference type="FunFam" id="3.40.50.2030:FF:000002">
    <property type="entry name" value="Hydroxylamine reductase"/>
    <property type="match status" value="1"/>
</dbReference>
<feature type="binding site" description="via persulfide group" evidence="8">
    <location>
        <position position="395"/>
    </location>
    <ligand>
        <name>hybrid [4Fe-2O-2S] cluster</name>
        <dbReference type="ChEBI" id="CHEBI:60519"/>
    </ligand>
</feature>
<dbReference type="InterPro" id="IPR016100">
    <property type="entry name" value="Prismane_a-bundle"/>
</dbReference>
<feature type="binding site" evidence="8">
    <location>
        <position position="20"/>
    </location>
    <ligand>
        <name>[4Fe-4S] cluster</name>
        <dbReference type="ChEBI" id="CHEBI:49883"/>
    </ligand>
</feature>
<feature type="binding site" evidence="8">
    <location>
        <position position="482"/>
    </location>
    <ligand>
        <name>hybrid [4Fe-2O-2S] cluster</name>
        <dbReference type="ChEBI" id="CHEBI:60519"/>
    </ligand>
</feature>
<comment type="function">
    <text evidence="8">Catalyzes the reduction of hydroxylamine to form NH(3) and H(2)O.</text>
</comment>
<dbReference type="GO" id="GO:0050418">
    <property type="term" value="F:hydroxylamine reductase activity"/>
    <property type="evidence" value="ECO:0007669"/>
    <property type="project" value="UniProtKB-UniRule"/>
</dbReference>
<feature type="binding site" evidence="8">
    <location>
        <position position="308"/>
    </location>
    <ligand>
        <name>hybrid [4Fe-2O-2S] cluster</name>
        <dbReference type="ChEBI" id="CHEBI:60519"/>
    </ligand>
</feature>
<dbReference type="NCBIfam" id="NF003658">
    <property type="entry name" value="PRK05290.1"/>
    <property type="match status" value="1"/>
</dbReference>
<evidence type="ECO:0000256" key="3">
    <source>
        <dbReference type="ARBA" id="ARBA00022723"/>
    </source>
</evidence>
<comment type="cofactor">
    <cofactor evidence="8">
        <name>[4Fe-4S] cluster</name>
        <dbReference type="ChEBI" id="CHEBI:49883"/>
    </cofactor>
    <text evidence="8">Binds 1 [4Fe-4S] cluster.</text>
</comment>
<name>A0A846QQP5_9BACT</name>
<reference evidence="9 10" key="1">
    <citation type="submission" date="2020-03" db="EMBL/GenBank/DDBJ databases">
        <title>Genomic Encyclopedia of Type Strains, Phase IV (KMG-IV): sequencing the most valuable type-strain genomes for metagenomic binning, comparative biology and taxonomic classification.</title>
        <authorList>
            <person name="Goeker M."/>
        </authorList>
    </citation>
    <scope>NUCLEOTIDE SEQUENCE [LARGE SCALE GENOMIC DNA]</scope>
    <source>
        <strain evidence="9 10">DSM 24233</strain>
    </source>
</reference>
<dbReference type="InterPro" id="IPR004137">
    <property type="entry name" value="HCP/CODH"/>
</dbReference>
<feature type="binding site" evidence="8">
    <location>
        <position position="240"/>
    </location>
    <ligand>
        <name>hybrid [4Fe-2O-2S] cluster</name>
        <dbReference type="ChEBI" id="CHEBI:60519"/>
    </ligand>
</feature>
<dbReference type="EMBL" id="JAATJA010000001">
    <property type="protein sequence ID" value="NJB67715.1"/>
    <property type="molecule type" value="Genomic_DNA"/>
</dbReference>
<dbReference type="InterPro" id="IPR016099">
    <property type="entry name" value="Prismane-like_a/b-sand"/>
</dbReference>
<keyword evidence="6 8" id="KW-0411">Iron-sulfur</keyword>
<keyword evidence="4 8" id="KW-0560">Oxidoreductase</keyword>
<evidence type="ECO:0000256" key="7">
    <source>
        <dbReference type="ARBA" id="ARBA00051350"/>
    </source>
</evidence>
<dbReference type="GO" id="GO:0046872">
    <property type="term" value="F:metal ion binding"/>
    <property type="evidence" value="ECO:0007669"/>
    <property type="project" value="UniProtKB-KW"/>
</dbReference>
<dbReference type="PANTHER" id="PTHR30109">
    <property type="entry name" value="HYDROXYLAMINE REDUCTASE"/>
    <property type="match status" value="1"/>
</dbReference>
<comment type="subcellular location">
    <subcellularLocation>
        <location evidence="1 8">Cytoplasm</location>
    </subcellularLocation>
</comment>
<dbReference type="FunFam" id="1.20.1270.20:FF:000001">
    <property type="entry name" value="Hydroxylamine reductase"/>
    <property type="match status" value="1"/>
</dbReference>
<organism evidence="9 10">
    <name type="scientific">Desulfobaculum xiamenense</name>
    <dbReference type="NCBI Taxonomy" id="995050"/>
    <lineage>
        <taxon>Bacteria</taxon>
        <taxon>Pseudomonadati</taxon>
        <taxon>Thermodesulfobacteriota</taxon>
        <taxon>Desulfovibrionia</taxon>
        <taxon>Desulfovibrionales</taxon>
        <taxon>Desulfovibrionaceae</taxon>
        <taxon>Desulfobaculum</taxon>
    </lineage>
</organism>
<dbReference type="RefSeq" id="WP_167940747.1">
    <property type="nucleotide sequence ID" value="NZ_JAATJA010000001.1"/>
</dbReference>
<feature type="binding site" evidence="8">
    <location>
        <position position="423"/>
    </location>
    <ligand>
        <name>hybrid [4Fe-2O-2S] cluster</name>
        <dbReference type="ChEBI" id="CHEBI:60519"/>
    </ligand>
</feature>
<dbReference type="EC" id="1.7.99.1" evidence="8"/>
<dbReference type="GO" id="GO:0042542">
    <property type="term" value="P:response to hydrogen peroxide"/>
    <property type="evidence" value="ECO:0007669"/>
    <property type="project" value="TreeGrafter"/>
</dbReference>
<keyword evidence="10" id="KW-1185">Reference proteome</keyword>
<dbReference type="SUPFAM" id="SSF56821">
    <property type="entry name" value="Prismane protein-like"/>
    <property type="match status" value="1"/>
</dbReference>
<comment type="caution">
    <text evidence="9">The sequence shown here is derived from an EMBL/GenBank/DDBJ whole genome shotgun (WGS) entry which is preliminary data.</text>
</comment>
<proteinExistence type="inferred from homology"/>
<feature type="binding site" evidence="8">
    <location>
        <position position="6"/>
    </location>
    <ligand>
        <name>[4Fe-4S] cluster</name>
        <dbReference type="ChEBI" id="CHEBI:49883"/>
    </ligand>
</feature>
<keyword evidence="2 8" id="KW-0963">Cytoplasm</keyword>
<feature type="binding site" evidence="8">
    <location>
        <position position="3"/>
    </location>
    <ligand>
        <name>[4Fe-4S] cluster</name>
        <dbReference type="ChEBI" id="CHEBI:49883"/>
    </ligand>
</feature>
<dbReference type="InterPro" id="IPR010048">
    <property type="entry name" value="Hydroxylam_reduct"/>
</dbReference>
<sequence length="539" mass="57922">MFCYQCEQRAAGACTKIGVCGKKPDVAALQDLLTYLLRGLAVVAREGRRVGVTDREADRFMAVGLFSTLTNVNFDPDRFHDLAARAIELREGLKVRVKAAGGAATYAERAANYTPAAGADLAAEGERCGLGVDHSADADIRSLQHTVLFGLRGVAAYADHARILGQESDEVYAFMHEGMAAIYDDLDLGAWVALALRTGEVNLKVMELLDAANTGTYGHPVPTEVPLGPRRGKAILVSGHDLKDLRDLLEQTEGKGISVYTHGEMLPCHGYPELKKFAHFHGHYGTAWQNQQKEFAAFPGAILMTTNCIQKPASSYMDNIFTTGLVGWPGATHVKNGDFGPVIDKALAMDGFAADEDRGSVLTGFAHNAVLGVADKVIDAVKSGAIRHFFLVAGCDGAKPGRNYYTEFVEKVPADCVVLTLACGKFRFFDKKLGDIGGIPRLLDVGQCNDAYSAIRIAVALAEAFGCGVNDLPLSMVLSWYEQKAVAILLTLLHLGIKDIRLGPTLPEFITPNVLGVLVENYGIRPITTPDEDLAAILG</sequence>
<evidence type="ECO:0000256" key="2">
    <source>
        <dbReference type="ARBA" id="ARBA00022490"/>
    </source>
</evidence>
<evidence type="ECO:0000256" key="5">
    <source>
        <dbReference type="ARBA" id="ARBA00023004"/>
    </source>
</evidence>
<dbReference type="Gene3D" id="1.20.1270.20">
    <property type="match status" value="2"/>
</dbReference>
<keyword evidence="3 8" id="KW-0479">Metal-binding</keyword>
<dbReference type="Gene3D" id="3.40.50.2030">
    <property type="match status" value="2"/>
</dbReference>
<comment type="catalytic activity">
    <reaction evidence="7 8">
        <text>A + NH4(+) + H2O = hydroxylamine + AH2 + H(+)</text>
        <dbReference type="Rhea" id="RHEA:22052"/>
        <dbReference type="ChEBI" id="CHEBI:13193"/>
        <dbReference type="ChEBI" id="CHEBI:15377"/>
        <dbReference type="ChEBI" id="CHEBI:15378"/>
        <dbReference type="ChEBI" id="CHEBI:15429"/>
        <dbReference type="ChEBI" id="CHEBI:17499"/>
        <dbReference type="ChEBI" id="CHEBI:28938"/>
        <dbReference type="EC" id="1.7.99.1"/>
    </reaction>
</comment>
<feature type="binding site" evidence="8">
    <location>
        <position position="14"/>
    </location>
    <ligand>
        <name>[4Fe-4S] cluster</name>
        <dbReference type="ChEBI" id="CHEBI:49883"/>
    </ligand>
</feature>
<evidence type="ECO:0000313" key="9">
    <source>
        <dbReference type="EMBL" id="NJB67715.1"/>
    </source>
</evidence>
<dbReference type="InterPro" id="IPR011254">
    <property type="entry name" value="Prismane-like_sf"/>
</dbReference>
<dbReference type="CDD" id="cd01914">
    <property type="entry name" value="HCP"/>
    <property type="match status" value="1"/>
</dbReference>
<dbReference type="Proteomes" id="UP000580856">
    <property type="component" value="Unassembled WGS sequence"/>
</dbReference>
<feature type="binding site" evidence="8">
    <location>
        <position position="484"/>
    </location>
    <ligand>
        <name>hybrid [4Fe-2O-2S] cluster</name>
        <dbReference type="ChEBI" id="CHEBI:60519"/>
    </ligand>
</feature>
<evidence type="ECO:0000313" key="10">
    <source>
        <dbReference type="Proteomes" id="UP000580856"/>
    </source>
</evidence>
<gene>
    <name evidence="8" type="primary">hcp</name>
    <name evidence="9" type="ORF">GGQ74_001355</name>
</gene>
<evidence type="ECO:0000256" key="1">
    <source>
        <dbReference type="ARBA" id="ARBA00004496"/>
    </source>
</evidence>
<feature type="modified residue" description="Cysteine persulfide" evidence="8">
    <location>
        <position position="395"/>
    </location>
</feature>
<feature type="binding site" evidence="8">
    <location>
        <position position="448"/>
    </location>
    <ligand>
        <name>hybrid [4Fe-2O-2S] cluster</name>
        <dbReference type="ChEBI" id="CHEBI:60519"/>
    </ligand>
</feature>
<keyword evidence="8" id="KW-0004">4Fe-4S</keyword>
<dbReference type="HAMAP" id="MF_00069">
    <property type="entry name" value="Hydroxylam_reduct"/>
    <property type="match status" value="1"/>
</dbReference>
<dbReference type="GO" id="GO:0004601">
    <property type="term" value="F:peroxidase activity"/>
    <property type="evidence" value="ECO:0007669"/>
    <property type="project" value="TreeGrafter"/>
</dbReference>
<dbReference type="PANTHER" id="PTHR30109:SF0">
    <property type="entry name" value="HYDROXYLAMINE REDUCTASE"/>
    <property type="match status" value="1"/>
</dbReference>
<dbReference type="FunFam" id="3.40.50.2030:FF:000001">
    <property type="entry name" value="Hydroxylamine reductase"/>
    <property type="match status" value="1"/>
</dbReference>
<dbReference type="GO" id="GO:0051539">
    <property type="term" value="F:4 iron, 4 sulfur cluster binding"/>
    <property type="evidence" value="ECO:0007669"/>
    <property type="project" value="UniProtKB-KW"/>
</dbReference>
<dbReference type="AlphaFoldDB" id="A0A846QQP5"/>
<comment type="similarity">
    <text evidence="8">Belongs to the HCP family.</text>
</comment>
<evidence type="ECO:0000256" key="6">
    <source>
        <dbReference type="ARBA" id="ARBA00023014"/>
    </source>
</evidence>
<comment type="cofactor">
    <cofactor evidence="8">
        <name>hybrid [4Fe-2O-2S] cluster</name>
        <dbReference type="ChEBI" id="CHEBI:60519"/>
    </cofactor>
    <text evidence="8">Binds 1 hybrid [4Fe-2O-2S] cluster.</text>
</comment>
<dbReference type="GO" id="GO:0005737">
    <property type="term" value="C:cytoplasm"/>
    <property type="evidence" value="ECO:0007669"/>
    <property type="project" value="UniProtKB-SubCell"/>
</dbReference>
<dbReference type="NCBIfam" id="TIGR01703">
    <property type="entry name" value="hybrid_clust"/>
    <property type="match status" value="1"/>
</dbReference>
<evidence type="ECO:0000256" key="4">
    <source>
        <dbReference type="ARBA" id="ARBA00023002"/>
    </source>
</evidence>
<evidence type="ECO:0000256" key="8">
    <source>
        <dbReference type="HAMAP-Rule" id="MF_00069"/>
    </source>
</evidence>